<feature type="binding site" evidence="8">
    <location>
        <begin position="85"/>
        <end position="86"/>
    </location>
    <ligand>
        <name>(2S)-2-hydroxy-3-oxobutyl phosphate</name>
        <dbReference type="ChEBI" id="CHEBI:58830"/>
    </ligand>
</feature>
<dbReference type="Proteomes" id="UP000448867">
    <property type="component" value="Unassembled WGS sequence"/>
</dbReference>
<dbReference type="AlphaFoldDB" id="A0A7X2LW39"/>
<dbReference type="HAMAP" id="MF_00178">
    <property type="entry name" value="Lumazine_synth"/>
    <property type="match status" value="1"/>
</dbReference>
<dbReference type="Gene3D" id="3.40.50.960">
    <property type="entry name" value="Lumazine/riboflavin synthase"/>
    <property type="match status" value="1"/>
</dbReference>
<feature type="binding site" evidence="8">
    <location>
        <position position="22"/>
    </location>
    <ligand>
        <name>5-amino-6-(D-ribitylamino)uracil</name>
        <dbReference type="ChEBI" id="CHEBI:15934"/>
    </ligand>
</feature>
<reference evidence="9 10" key="1">
    <citation type="submission" date="2019-11" db="EMBL/GenBank/DDBJ databases">
        <title>Bacillus lacus genome.</title>
        <authorList>
            <person name="Allen C.J."/>
            <person name="Newman J.D."/>
        </authorList>
    </citation>
    <scope>NUCLEOTIDE SEQUENCE [LARGE SCALE GENOMIC DNA]</scope>
    <source>
        <strain evidence="9 10">KCTC 33946</strain>
    </source>
</reference>
<dbReference type="InterPro" id="IPR034964">
    <property type="entry name" value="LS"/>
</dbReference>
<dbReference type="EC" id="2.5.1.78" evidence="3 8"/>
<feature type="binding site" evidence="8">
    <location>
        <position position="127"/>
    </location>
    <ligand>
        <name>(2S)-2-hydroxy-3-oxobutyl phosphate</name>
        <dbReference type="ChEBI" id="CHEBI:58830"/>
    </ligand>
</feature>
<keyword evidence="5 8" id="KW-0808">Transferase</keyword>
<dbReference type="GO" id="GO:0005829">
    <property type="term" value="C:cytosol"/>
    <property type="evidence" value="ECO:0007669"/>
    <property type="project" value="TreeGrafter"/>
</dbReference>
<dbReference type="RefSeq" id="WP_154306176.1">
    <property type="nucleotide sequence ID" value="NZ_WKKI01000002.1"/>
</dbReference>
<evidence type="ECO:0000256" key="5">
    <source>
        <dbReference type="ARBA" id="ARBA00022679"/>
    </source>
</evidence>
<dbReference type="InterPro" id="IPR002180">
    <property type="entry name" value="LS/RS"/>
</dbReference>
<protein>
    <recommendedName>
        <fullName evidence="7 8">6,7-dimethyl-8-ribityllumazine synthase</fullName>
        <shortName evidence="8">DMRL synthase</shortName>
        <shortName evidence="8">LS</shortName>
        <shortName evidence="8">Lumazine synthase</shortName>
        <ecNumber evidence="3 8">2.5.1.78</ecNumber>
    </recommendedName>
</protein>
<comment type="subunit">
    <text evidence="8">Forms an icosahedral capsid composed of 60 subunits, arranged as a dodecamer of pentamers.</text>
</comment>
<comment type="pathway">
    <text evidence="1 8">Cofactor biosynthesis; riboflavin biosynthesis; riboflavin from 2-hydroxy-3-oxobutyl phosphate and 5-amino-6-(D-ribitylamino)uracil: step 1/2.</text>
</comment>
<dbReference type="CDD" id="cd09209">
    <property type="entry name" value="Lumazine_synthase-I"/>
    <property type="match status" value="1"/>
</dbReference>
<comment type="caution">
    <text evidence="9">The sequence shown here is derived from an EMBL/GenBank/DDBJ whole genome shotgun (WGS) entry which is preliminary data.</text>
</comment>
<dbReference type="SUPFAM" id="SSF52121">
    <property type="entry name" value="Lumazine synthase"/>
    <property type="match status" value="1"/>
</dbReference>
<evidence type="ECO:0000256" key="2">
    <source>
        <dbReference type="ARBA" id="ARBA00007424"/>
    </source>
</evidence>
<dbReference type="NCBIfam" id="TIGR00114">
    <property type="entry name" value="lumazine-synth"/>
    <property type="match status" value="1"/>
</dbReference>
<evidence type="ECO:0000256" key="3">
    <source>
        <dbReference type="ARBA" id="ARBA00012664"/>
    </source>
</evidence>
<proteinExistence type="inferred from homology"/>
<evidence type="ECO:0000313" key="10">
    <source>
        <dbReference type="Proteomes" id="UP000448867"/>
    </source>
</evidence>
<feature type="binding site" evidence="8">
    <location>
        <begin position="56"/>
        <end position="58"/>
    </location>
    <ligand>
        <name>5-amino-6-(D-ribitylamino)uracil</name>
        <dbReference type="ChEBI" id="CHEBI:15934"/>
    </ligand>
</feature>
<feature type="binding site" evidence="8">
    <location>
        <position position="113"/>
    </location>
    <ligand>
        <name>5-amino-6-(D-ribitylamino)uracil</name>
        <dbReference type="ChEBI" id="CHEBI:15934"/>
    </ligand>
</feature>
<comment type="similarity">
    <text evidence="2 8">Belongs to the DMRL synthase family.</text>
</comment>
<name>A0A7X2LW39_9BACI</name>
<feature type="active site" description="Proton donor" evidence="8">
    <location>
        <position position="88"/>
    </location>
</feature>
<feature type="binding site" evidence="8">
    <location>
        <begin position="80"/>
        <end position="82"/>
    </location>
    <ligand>
        <name>5-amino-6-(D-ribitylamino)uracil</name>
        <dbReference type="ChEBI" id="CHEBI:15934"/>
    </ligand>
</feature>
<dbReference type="InterPro" id="IPR036467">
    <property type="entry name" value="LS/RS_sf"/>
</dbReference>
<gene>
    <name evidence="8" type="primary">ribH</name>
    <name evidence="9" type="ORF">GJU40_02605</name>
</gene>
<comment type="function">
    <text evidence="8">Catalyzes the formation of 6,7-dimethyl-8-ribityllumazine by condensation of 5-amino-6-(D-ribitylamino)uracil with 3,4-dihydroxy-2-butanone 4-phosphate. This is the penultimate step in the biosynthesis of riboflavin.</text>
</comment>
<evidence type="ECO:0000313" key="9">
    <source>
        <dbReference type="EMBL" id="MRX71060.1"/>
    </source>
</evidence>
<dbReference type="GO" id="GO:0000906">
    <property type="term" value="F:6,7-dimethyl-8-ribityllumazine synthase activity"/>
    <property type="evidence" value="ECO:0007669"/>
    <property type="project" value="UniProtKB-UniRule"/>
</dbReference>
<evidence type="ECO:0000256" key="7">
    <source>
        <dbReference type="ARBA" id="ARBA00072606"/>
    </source>
</evidence>
<evidence type="ECO:0000256" key="6">
    <source>
        <dbReference type="ARBA" id="ARBA00048785"/>
    </source>
</evidence>
<dbReference type="FunFam" id="3.40.50.960:FF:000001">
    <property type="entry name" value="6,7-dimethyl-8-ribityllumazine synthase"/>
    <property type="match status" value="1"/>
</dbReference>
<sequence length="154" mass="16117">MNTIEGNLVASGLRTAIVVSRFNEFITSKLLGGAQDALIRHGAAEGDIDVIWVPGAFEIPLIAKKLAESGKYDAVVTLGTVIRGSTTHYDYVCNEAAKGISAASLSTGVPVIFGIVTTENIEQAIERSGTKAGNKGWEAAVSAIEMANLLKALQ</sequence>
<accession>A0A7X2LW39</accession>
<evidence type="ECO:0000256" key="1">
    <source>
        <dbReference type="ARBA" id="ARBA00004917"/>
    </source>
</evidence>
<evidence type="ECO:0000256" key="8">
    <source>
        <dbReference type="HAMAP-Rule" id="MF_00178"/>
    </source>
</evidence>
<dbReference type="GO" id="GO:0009231">
    <property type="term" value="P:riboflavin biosynthetic process"/>
    <property type="evidence" value="ECO:0007669"/>
    <property type="project" value="UniProtKB-UniRule"/>
</dbReference>
<dbReference type="Pfam" id="PF00885">
    <property type="entry name" value="DMRL_synthase"/>
    <property type="match status" value="1"/>
</dbReference>
<dbReference type="PANTHER" id="PTHR21058">
    <property type="entry name" value="6,7-DIMETHYL-8-RIBITYLLUMAZINE SYNTHASE DMRL SYNTHASE LUMAZINE SYNTHASE"/>
    <property type="match status" value="1"/>
</dbReference>
<evidence type="ECO:0000256" key="4">
    <source>
        <dbReference type="ARBA" id="ARBA00022619"/>
    </source>
</evidence>
<dbReference type="EMBL" id="WKKI01000002">
    <property type="protein sequence ID" value="MRX71060.1"/>
    <property type="molecule type" value="Genomic_DNA"/>
</dbReference>
<keyword evidence="4 8" id="KW-0686">Riboflavin biosynthesis</keyword>
<dbReference type="OrthoDB" id="9809709at2"/>
<dbReference type="GO" id="GO:0009349">
    <property type="term" value="C:riboflavin synthase complex"/>
    <property type="evidence" value="ECO:0007669"/>
    <property type="project" value="UniProtKB-UniRule"/>
</dbReference>
<keyword evidence="10" id="KW-1185">Reference proteome</keyword>
<dbReference type="PANTHER" id="PTHR21058:SF0">
    <property type="entry name" value="6,7-DIMETHYL-8-RIBITYLLUMAZINE SYNTHASE"/>
    <property type="match status" value="1"/>
</dbReference>
<comment type="catalytic activity">
    <reaction evidence="6 8">
        <text>(2S)-2-hydroxy-3-oxobutyl phosphate + 5-amino-6-(D-ribitylamino)uracil = 6,7-dimethyl-8-(1-D-ribityl)lumazine + phosphate + 2 H2O + H(+)</text>
        <dbReference type="Rhea" id="RHEA:26152"/>
        <dbReference type="ChEBI" id="CHEBI:15377"/>
        <dbReference type="ChEBI" id="CHEBI:15378"/>
        <dbReference type="ChEBI" id="CHEBI:15934"/>
        <dbReference type="ChEBI" id="CHEBI:43474"/>
        <dbReference type="ChEBI" id="CHEBI:58201"/>
        <dbReference type="ChEBI" id="CHEBI:58830"/>
        <dbReference type="EC" id="2.5.1.78"/>
    </reaction>
</comment>
<dbReference type="NCBIfam" id="NF000812">
    <property type="entry name" value="PRK00061.1-4"/>
    <property type="match status" value="1"/>
</dbReference>
<organism evidence="9 10">
    <name type="scientific">Metabacillus lacus</name>
    <dbReference type="NCBI Taxonomy" id="1983721"/>
    <lineage>
        <taxon>Bacteria</taxon>
        <taxon>Bacillati</taxon>
        <taxon>Bacillota</taxon>
        <taxon>Bacilli</taxon>
        <taxon>Bacillales</taxon>
        <taxon>Bacillaceae</taxon>
        <taxon>Metabacillus</taxon>
    </lineage>
</organism>
<dbReference type="UniPathway" id="UPA00275">
    <property type="reaction ID" value="UER00404"/>
</dbReference>